<dbReference type="EMBL" id="CP139639">
    <property type="protein sequence ID" value="WRI22147.1"/>
    <property type="molecule type" value="Genomic_DNA"/>
</dbReference>
<feature type="chain" id="PRO_5019177838" description="Secreted protein" evidence="1">
    <location>
        <begin position="26"/>
        <end position="180"/>
    </location>
</feature>
<evidence type="ECO:0008006" key="6">
    <source>
        <dbReference type="Google" id="ProtNLM"/>
    </source>
</evidence>
<dbReference type="Proteomes" id="UP001322392">
    <property type="component" value="Chromosome"/>
</dbReference>
<dbReference type="GeneID" id="88825367"/>
<gene>
    <name evidence="2" type="ORF">BK649_22025</name>
    <name evidence="3" type="ORF">SPL95_16110</name>
</gene>
<accession>A0A423F2P2</accession>
<sequence>MGINVTMLKGICFLTMGAIALDALAGTSEQNYLCKTQETLLFGCDSGPKMISVCASHDFSATTGYVQYRFGTPGKIELSYPEKPSPPKGHFWLSSTAYSGGGEAHLRFTNHGVTYAVFDRMVRTNFTPGEPNDPEMSEGVVVRPQGKKATRRLCTYSEGGIREQAYTTIEREDFDDSLVP</sequence>
<reference evidence="3 5" key="2">
    <citation type="submission" date="2023-12" db="EMBL/GenBank/DDBJ databases">
        <title>First complete genome sequence of Pseudomonas canadensis strain Pcan-CK-23 isolated from homogenized tissues of Zophobas morio larvae.</title>
        <authorList>
            <person name="Kundlacz C."/>
            <person name="Aldeia C."/>
            <person name="Eddoubaji Y."/>
            <person name="Campos-Madueno E.I."/>
            <person name="Endimiani A."/>
        </authorList>
    </citation>
    <scope>NUCLEOTIDE SEQUENCE [LARGE SCALE GENOMIC DNA]</scope>
    <source>
        <strain evidence="3 5">Pcan-CK-23</strain>
    </source>
</reference>
<protein>
    <recommendedName>
        <fullName evidence="6">Secreted protein</fullName>
    </recommendedName>
</protein>
<evidence type="ECO:0000313" key="5">
    <source>
        <dbReference type="Proteomes" id="UP001322392"/>
    </source>
</evidence>
<dbReference type="AlphaFoldDB" id="A0A423F2P2"/>
<evidence type="ECO:0000256" key="1">
    <source>
        <dbReference type="SAM" id="SignalP"/>
    </source>
</evidence>
<evidence type="ECO:0000313" key="4">
    <source>
        <dbReference type="Proteomes" id="UP000283389"/>
    </source>
</evidence>
<keyword evidence="5" id="KW-1185">Reference proteome</keyword>
<evidence type="ECO:0000313" key="3">
    <source>
        <dbReference type="EMBL" id="WRI22147.1"/>
    </source>
</evidence>
<proteinExistence type="predicted"/>
<keyword evidence="1" id="KW-0732">Signal</keyword>
<dbReference type="RefSeq" id="WP_050587844.1">
    <property type="nucleotide sequence ID" value="NZ_AYTD01000011.1"/>
</dbReference>
<dbReference type="Proteomes" id="UP000283389">
    <property type="component" value="Unassembled WGS sequence"/>
</dbReference>
<organism evidence="2 4">
    <name type="scientific">Pseudomonas canadensis</name>
    <dbReference type="NCBI Taxonomy" id="915099"/>
    <lineage>
        <taxon>Bacteria</taxon>
        <taxon>Pseudomonadati</taxon>
        <taxon>Pseudomonadota</taxon>
        <taxon>Gammaproteobacteria</taxon>
        <taxon>Pseudomonadales</taxon>
        <taxon>Pseudomonadaceae</taxon>
        <taxon>Pseudomonas</taxon>
    </lineage>
</organism>
<reference evidence="2 4" key="1">
    <citation type="submission" date="2016-10" db="EMBL/GenBank/DDBJ databases">
        <title>Comparative genome analysis of multiple Pseudomonas spp. focuses on biocontrol and plant growth promoting traits.</title>
        <authorList>
            <person name="Tao X.-Y."/>
            <person name="Taylor C.G."/>
        </authorList>
    </citation>
    <scope>NUCLEOTIDE SEQUENCE [LARGE SCALE GENOMIC DNA]</scope>
    <source>
        <strain evidence="2 4">36C8</strain>
    </source>
</reference>
<name>A0A423F2P2_9PSED</name>
<evidence type="ECO:0000313" key="2">
    <source>
        <dbReference type="EMBL" id="ROM48574.1"/>
    </source>
</evidence>
<feature type="signal peptide" evidence="1">
    <location>
        <begin position="1"/>
        <end position="25"/>
    </location>
</feature>
<dbReference type="EMBL" id="MOAZ01000017">
    <property type="protein sequence ID" value="ROM48574.1"/>
    <property type="molecule type" value="Genomic_DNA"/>
</dbReference>